<accession>A0ABW0R7X4</accession>
<proteinExistence type="predicted"/>
<dbReference type="EMBL" id="JBHSNQ010000009">
    <property type="protein sequence ID" value="MFC5540381.1"/>
    <property type="molecule type" value="Genomic_DNA"/>
</dbReference>
<reference evidence="2" key="1">
    <citation type="journal article" date="2019" name="Int. J. Syst. Evol. Microbiol.">
        <title>The Global Catalogue of Microorganisms (GCM) 10K type strain sequencing project: providing services to taxonomists for standard genome sequencing and annotation.</title>
        <authorList>
            <consortium name="The Broad Institute Genomics Platform"/>
            <consortium name="The Broad Institute Genome Sequencing Center for Infectious Disease"/>
            <person name="Wu L."/>
            <person name="Ma J."/>
        </authorList>
    </citation>
    <scope>NUCLEOTIDE SEQUENCE [LARGE SCALE GENOMIC DNA]</scope>
    <source>
        <strain evidence="2">CCUG 56331</strain>
    </source>
</reference>
<comment type="caution">
    <text evidence="1">The sequence shown here is derived from an EMBL/GenBank/DDBJ whole genome shotgun (WGS) entry which is preliminary data.</text>
</comment>
<sequence length="208" mass="24855">MYVKMNGKEFHFHRVRIDLLETDIREPFRFFDKKTIRDLLRHNRYQHLREKVMNEYEEILDVPAGPALYNLKKKNDPFYKEFLNNYGDLAYCQFVVKGNETLLNKKGVYTIIMNDKIVFAGICNNKFKLRFNQHIGNVSPKSCFRDGTATHCHINSKIARHILDSNIYFQVCPLNDLEEMKSVKNWLIDRFEPLWNLRFGSDVIYTYN</sequence>
<organism evidence="1 2">
    <name type="scientific">Ureibacillus suwonensis</name>
    <dbReference type="NCBI Taxonomy" id="313007"/>
    <lineage>
        <taxon>Bacteria</taxon>
        <taxon>Bacillati</taxon>
        <taxon>Bacillota</taxon>
        <taxon>Bacilli</taxon>
        <taxon>Bacillales</taxon>
        <taxon>Caryophanaceae</taxon>
        <taxon>Ureibacillus</taxon>
    </lineage>
</organism>
<dbReference type="RefSeq" id="WP_342469437.1">
    <property type="nucleotide sequence ID" value="NZ_JBHSNQ010000009.1"/>
</dbReference>
<evidence type="ECO:0000313" key="2">
    <source>
        <dbReference type="Proteomes" id="UP001595978"/>
    </source>
</evidence>
<gene>
    <name evidence="1" type="ORF">ACFPOH_01045</name>
</gene>
<evidence type="ECO:0000313" key="1">
    <source>
        <dbReference type="EMBL" id="MFC5540381.1"/>
    </source>
</evidence>
<evidence type="ECO:0008006" key="3">
    <source>
        <dbReference type="Google" id="ProtNLM"/>
    </source>
</evidence>
<protein>
    <recommendedName>
        <fullName evidence="3">GIY-YIG domain-containing protein</fullName>
    </recommendedName>
</protein>
<dbReference type="Proteomes" id="UP001595978">
    <property type="component" value="Unassembled WGS sequence"/>
</dbReference>
<name>A0ABW0R7X4_9BACL</name>
<keyword evidence="2" id="KW-1185">Reference proteome</keyword>